<name>A0A9X3I5U2_9ACTN</name>
<keyword evidence="4" id="KW-1185">Reference proteome</keyword>
<dbReference type="GO" id="GO:0006535">
    <property type="term" value="P:cysteine biosynthetic process from serine"/>
    <property type="evidence" value="ECO:0007669"/>
    <property type="project" value="InterPro"/>
</dbReference>
<keyword evidence="1" id="KW-0808">Transferase</keyword>
<evidence type="ECO:0000313" key="4">
    <source>
        <dbReference type="Proteomes" id="UP001143347"/>
    </source>
</evidence>
<dbReference type="PIRSF" id="PIRSF000441">
    <property type="entry name" value="CysE"/>
    <property type="match status" value="1"/>
</dbReference>
<gene>
    <name evidence="3" type="ORF">OSB52_14910</name>
</gene>
<dbReference type="InterPro" id="IPR011004">
    <property type="entry name" value="Trimer_LpxA-like_sf"/>
</dbReference>
<evidence type="ECO:0008006" key="5">
    <source>
        <dbReference type="Google" id="ProtNLM"/>
    </source>
</evidence>
<evidence type="ECO:0000256" key="2">
    <source>
        <dbReference type="ARBA" id="ARBA00022737"/>
    </source>
</evidence>
<dbReference type="RefSeq" id="WP_266062524.1">
    <property type="nucleotide sequence ID" value="NZ_JAPKFM010000015.1"/>
</dbReference>
<dbReference type="Gene3D" id="2.160.10.10">
    <property type="entry name" value="Hexapeptide repeat proteins"/>
    <property type="match status" value="1"/>
</dbReference>
<dbReference type="InterPro" id="IPR005881">
    <property type="entry name" value="Ser_O-AcTrfase"/>
</dbReference>
<sequence length="133" mass="13650">MRLGFGLPFSFLYRLAGLFLFGIDIPTRTSVGKGISIHHGFGIVIHADSVIGDFVTIRQGVTIGATSRGAPIIRNQANLGASSLVIGPVIVGCNAVVGAGAVVVKDVPDGDIVVGNPAKSIRDNANADSRGEL</sequence>
<dbReference type="Proteomes" id="UP001143347">
    <property type="component" value="Unassembled WGS sequence"/>
</dbReference>
<accession>A0A9X3I5U2</accession>
<evidence type="ECO:0000256" key="1">
    <source>
        <dbReference type="ARBA" id="ARBA00022679"/>
    </source>
</evidence>
<proteinExistence type="predicted"/>
<dbReference type="EMBL" id="JAPKFM010000015">
    <property type="protein sequence ID" value="MCX2965385.1"/>
    <property type="molecule type" value="Genomic_DNA"/>
</dbReference>
<keyword evidence="2" id="KW-0677">Repeat</keyword>
<dbReference type="GO" id="GO:0005737">
    <property type="term" value="C:cytoplasm"/>
    <property type="evidence" value="ECO:0007669"/>
    <property type="project" value="InterPro"/>
</dbReference>
<protein>
    <recommendedName>
        <fullName evidence="5">Serine acetyltransferase</fullName>
    </recommendedName>
</protein>
<evidence type="ECO:0000313" key="3">
    <source>
        <dbReference type="EMBL" id="MCX2965385.1"/>
    </source>
</evidence>
<dbReference type="InterPro" id="IPR018357">
    <property type="entry name" value="Hexapep_transf_CS"/>
</dbReference>
<dbReference type="GO" id="GO:0009001">
    <property type="term" value="F:serine O-acetyltransferase activity"/>
    <property type="evidence" value="ECO:0007669"/>
    <property type="project" value="InterPro"/>
</dbReference>
<organism evidence="3 4">
    <name type="scientific">Gordonia aquimaris</name>
    <dbReference type="NCBI Taxonomy" id="2984863"/>
    <lineage>
        <taxon>Bacteria</taxon>
        <taxon>Bacillati</taxon>
        <taxon>Actinomycetota</taxon>
        <taxon>Actinomycetes</taxon>
        <taxon>Mycobacteriales</taxon>
        <taxon>Gordoniaceae</taxon>
        <taxon>Gordonia</taxon>
    </lineage>
</organism>
<dbReference type="SUPFAM" id="SSF51161">
    <property type="entry name" value="Trimeric LpxA-like enzymes"/>
    <property type="match status" value="1"/>
</dbReference>
<comment type="caution">
    <text evidence="3">The sequence shown here is derived from an EMBL/GenBank/DDBJ whole genome shotgun (WGS) entry which is preliminary data.</text>
</comment>
<dbReference type="PROSITE" id="PS00101">
    <property type="entry name" value="HEXAPEP_TRANSFERASES"/>
    <property type="match status" value="1"/>
</dbReference>
<dbReference type="AlphaFoldDB" id="A0A9X3I5U2"/>
<reference evidence="3" key="1">
    <citation type="submission" date="2022-10" db="EMBL/GenBank/DDBJ databases">
        <title>WGS of marine actinomycetes from Thailand.</title>
        <authorList>
            <person name="Thawai C."/>
        </authorList>
    </citation>
    <scope>NUCLEOTIDE SEQUENCE</scope>
    <source>
        <strain evidence="3">SW21</strain>
    </source>
</reference>
<dbReference type="PANTHER" id="PTHR42811">
    <property type="entry name" value="SERINE ACETYLTRANSFERASE"/>
    <property type="match status" value="1"/>
</dbReference>